<dbReference type="RefSeq" id="WP_193810573.1">
    <property type="nucleotide sequence ID" value="NZ_CP040442.1"/>
</dbReference>
<dbReference type="KEGG" id="kfa:Q73A0000_08525"/>
<dbReference type="InterPro" id="IPR022409">
    <property type="entry name" value="PKD/Chitinase_dom"/>
</dbReference>
<dbReference type="Proteomes" id="UP000594195">
    <property type="component" value="Chromosome"/>
</dbReference>
<organism evidence="2 3">
    <name type="scientific">Kaistella flava</name>
    <name type="common">ex Peng et al. 2021</name>
    <dbReference type="NCBI Taxonomy" id="2038776"/>
    <lineage>
        <taxon>Bacteria</taxon>
        <taxon>Pseudomonadati</taxon>
        <taxon>Bacteroidota</taxon>
        <taxon>Flavobacteriia</taxon>
        <taxon>Flavobacteriales</taxon>
        <taxon>Weeksellaceae</taxon>
        <taxon>Chryseobacterium group</taxon>
        <taxon>Kaistella</taxon>
    </lineage>
</organism>
<evidence type="ECO:0000259" key="1">
    <source>
        <dbReference type="PROSITE" id="PS50093"/>
    </source>
</evidence>
<gene>
    <name evidence="2" type="ORF">Q73A0000_08525</name>
</gene>
<accession>A0A7M2Y817</accession>
<feature type="domain" description="PKD" evidence="1">
    <location>
        <begin position="76"/>
        <end position="130"/>
    </location>
</feature>
<dbReference type="Pfam" id="PF18911">
    <property type="entry name" value="PKD_4"/>
    <property type="match status" value="1"/>
</dbReference>
<sequence length="289" mass="31185">MKNTFDIKRITQISLLLSFLLLIFSACDFRYDIAEAGSKPDLTPPKADFNYSQGQGGLDQWKIFSFGNLSTSATDYVWNFPDGSTVTTLDTTYKFADEGTFDVTLTAKDKLGATNSITKSIEVVKPLIPAGILPVIHEPGFEDGDSNCGPNMDGRDCWRIPGGAIFGITSSPVRTGSQAAKFDAGSNRVAYQELTVSPNTSYTITIFYTIKTSPGGSQMRLAVSDPITNASQISTAIFKSTTGNDQSDANSFTPLTLTFDTGARTKIGLWIDSNNIAESRVDDVSISIN</sequence>
<proteinExistence type="predicted"/>
<dbReference type="PROSITE" id="PS50093">
    <property type="entry name" value="PKD"/>
    <property type="match status" value="1"/>
</dbReference>
<dbReference type="InterPro" id="IPR013783">
    <property type="entry name" value="Ig-like_fold"/>
</dbReference>
<dbReference type="AlphaFoldDB" id="A0A7M2Y817"/>
<dbReference type="InterPro" id="IPR000601">
    <property type="entry name" value="PKD_dom"/>
</dbReference>
<dbReference type="Gene3D" id="2.60.120.260">
    <property type="entry name" value="Galactose-binding domain-like"/>
    <property type="match status" value="1"/>
</dbReference>
<evidence type="ECO:0000313" key="3">
    <source>
        <dbReference type="Proteomes" id="UP000594195"/>
    </source>
</evidence>
<dbReference type="CDD" id="cd00146">
    <property type="entry name" value="PKD"/>
    <property type="match status" value="1"/>
</dbReference>
<keyword evidence="3" id="KW-1185">Reference proteome</keyword>
<reference evidence="2 3" key="1">
    <citation type="submission" date="2019-05" db="EMBL/GenBank/DDBJ databases">
        <title>Chryseobacterium sp. isolated from King George Island, maritime Antarctica.</title>
        <authorList>
            <person name="Peng X."/>
        </authorList>
    </citation>
    <scope>NUCLEOTIDE SEQUENCE [LARGE SCALE GENOMIC DNA]</scope>
    <source>
        <strain evidence="2 3">7-3A</strain>
    </source>
</reference>
<dbReference type="EMBL" id="CP040442">
    <property type="protein sequence ID" value="QOW10407.1"/>
    <property type="molecule type" value="Genomic_DNA"/>
</dbReference>
<protein>
    <submittedName>
        <fullName evidence="2">PKD domain-containing protein</fullName>
    </submittedName>
</protein>
<dbReference type="SMART" id="SM00089">
    <property type="entry name" value="PKD"/>
    <property type="match status" value="1"/>
</dbReference>
<dbReference type="PROSITE" id="PS51257">
    <property type="entry name" value="PROKAR_LIPOPROTEIN"/>
    <property type="match status" value="1"/>
</dbReference>
<dbReference type="InterPro" id="IPR035986">
    <property type="entry name" value="PKD_dom_sf"/>
</dbReference>
<name>A0A7M2Y817_9FLAO</name>
<dbReference type="Gene3D" id="2.60.40.10">
    <property type="entry name" value="Immunoglobulins"/>
    <property type="match status" value="1"/>
</dbReference>
<evidence type="ECO:0000313" key="2">
    <source>
        <dbReference type="EMBL" id="QOW10407.1"/>
    </source>
</evidence>
<dbReference type="SUPFAM" id="SSF49299">
    <property type="entry name" value="PKD domain"/>
    <property type="match status" value="1"/>
</dbReference>